<organism evidence="2 3">
    <name type="scientific">Hirundo rustica rustica</name>
    <dbReference type="NCBI Taxonomy" id="333673"/>
    <lineage>
        <taxon>Eukaryota</taxon>
        <taxon>Metazoa</taxon>
        <taxon>Chordata</taxon>
        <taxon>Craniata</taxon>
        <taxon>Vertebrata</taxon>
        <taxon>Euteleostomi</taxon>
        <taxon>Archelosauria</taxon>
        <taxon>Archosauria</taxon>
        <taxon>Dinosauria</taxon>
        <taxon>Saurischia</taxon>
        <taxon>Theropoda</taxon>
        <taxon>Coelurosauria</taxon>
        <taxon>Aves</taxon>
        <taxon>Neognathae</taxon>
        <taxon>Neoaves</taxon>
        <taxon>Telluraves</taxon>
        <taxon>Australaves</taxon>
        <taxon>Passeriformes</taxon>
        <taxon>Sylvioidea</taxon>
        <taxon>Hirundinidae</taxon>
        <taxon>Hirundo</taxon>
    </lineage>
</organism>
<comment type="caution">
    <text evidence="2">The sequence shown here is derived from an EMBL/GenBank/DDBJ whole genome shotgun (WGS) entry which is preliminary data.</text>
</comment>
<evidence type="ECO:0000256" key="1">
    <source>
        <dbReference type="SAM" id="MobiDB-lite"/>
    </source>
</evidence>
<reference evidence="2 3" key="1">
    <citation type="submission" date="2018-07" db="EMBL/GenBank/DDBJ databases">
        <title>A high quality draft genome assembly of the barn swallow (H. rustica rustica).</title>
        <authorList>
            <person name="Formenti G."/>
            <person name="Chiara M."/>
            <person name="Poveda L."/>
            <person name="Francoijs K.-J."/>
            <person name="Bonisoli-Alquati A."/>
            <person name="Canova L."/>
            <person name="Gianfranceschi L."/>
            <person name="Horner D.S."/>
            <person name="Saino N."/>
        </authorList>
    </citation>
    <scope>NUCLEOTIDE SEQUENCE [LARGE SCALE GENOMIC DNA]</scope>
    <source>
        <strain evidence="2">Chelidonia</strain>
        <tissue evidence="2">Blood</tissue>
    </source>
</reference>
<feature type="compositionally biased region" description="Acidic residues" evidence="1">
    <location>
        <begin position="1"/>
        <end position="15"/>
    </location>
</feature>
<gene>
    <name evidence="2" type="ORF">DUI87_30868</name>
</gene>
<name>A0A3M0IW64_HIRRU</name>
<evidence type="ECO:0000313" key="2">
    <source>
        <dbReference type="EMBL" id="RMB92722.1"/>
    </source>
</evidence>
<dbReference type="AlphaFoldDB" id="A0A3M0IW64"/>
<dbReference type="OrthoDB" id="9220175at2759"/>
<accession>A0A3M0IW64</accession>
<proteinExistence type="predicted"/>
<keyword evidence="3" id="KW-1185">Reference proteome</keyword>
<sequence length="237" mass="26915">MQQEEKEEEEREEEEGWRSSRKRRRSSERRHHVHPSLSGSAAPWRRQHRPHRIPQSHPDPGDMRGLDELSEQDDVEIVVANIVNPASFLSGSTGEPVIHECLETIEATYSSRQDLKDTPLEDAETCLLMEAAMSSVEEDMLEWVPCGLPSTHETPPDPDPECCDKCLSKCLEFRLKIEGCVIRGYDIDFNITQGCTDFHENQTKITPPVPRKAVITQIPTIPEVEEQVTPVVSKIKP</sequence>
<dbReference type="Proteomes" id="UP000269221">
    <property type="component" value="Unassembled WGS sequence"/>
</dbReference>
<feature type="region of interest" description="Disordered" evidence="1">
    <location>
        <begin position="1"/>
        <end position="67"/>
    </location>
</feature>
<protein>
    <submittedName>
        <fullName evidence="2">Uncharacterized protein</fullName>
    </submittedName>
</protein>
<feature type="compositionally biased region" description="Basic residues" evidence="1">
    <location>
        <begin position="45"/>
        <end position="54"/>
    </location>
</feature>
<dbReference type="EMBL" id="QRBI01000219">
    <property type="protein sequence ID" value="RMB92722.1"/>
    <property type="molecule type" value="Genomic_DNA"/>
</dbReference>
<evidence type="ECO:0000313" key="3">
    <source>
        <dbReference type="Proteomes" id="UP000269221"/>
    </source>
</evidence>
<feature type="compositionally biased region" description="Basic residues" evidence="1">
    <location>
        <begin position="19"/>
        <end position="34"/>
    </location>
</feature>